<dbReference type="GO" id="GO:0071555">
    <property type="term" value="P:cell wall organization"/>
    <property type="evidence" value="ECO:0007669"/>
    <property type="project" value="UniProtKB-KW"/>
</dbReference>
<reference evidence="13 14" key="1">
    <citation type="submission" date="2016-06" db="EMBL/GenBank/DDBJ databases">
        <title>Genome sequence of endosymbiont of Candidatus Endolucinida thiodiazotropha.</title>
        <authorList>
            <person name="Poehlein A."/>
            <person name="Koenig S."/>
            <person name="Heiden S.E."/>
            <person name="Thuermer A."/>
            <person name="Voget S."/>
            <person name="Daniel R."/>
            <person name="Markert S."/>
            <person name="Gros O."/>
            <person name="Schweder T."/>
        </authorList>
    </citation>
    <scope>NUCLEOTIDE SEQUENCE [LARGE SCALE GENOMIC DNA]</scope>
    <source>
        <strain evidence="13 14">COS</strain>
    </source>
</reference>
<dbReference type="GO" id="GO:0005886">
    <property type="term" value="C:plasma membrane"/>
    <property type="evidence" value="ECO:0007669"/>
    <property type="project" value="UniProtKB-SubCell"/>
</dbReference>
<dbReference type="PANTHER" id="PTHR21015:SF22">
    <property type="entry name" value="GLYCOSYLTRANSFERASE"/>
    <property type="match status" value="1"/>
</dbReference>
<dbReference type="SUPFAM" id="SSF53756">
    <property type="entry name" value="UDP-Glycosyltransferase/glycogen phosphorylase"/>
    <property type="match status" value="1"/>
</dbReference>
<accession>A0A7Z0VNB1</accession>
<feature type="binding site" evidence="10">
    <location>
        <begin position="12"/>
        <end position="14"/>
    </location>
    <ligand>
        <name>UDP-N-acetyl-alpha-D-glucosamine</name>
        <dbReference type="ChEBI" id="CHEBI:57705"/>
    </ligand>
</feature>
<evidence type="ECO:0000256" key="3">
    <source>
        <dbReference type="ARBA" id="ARBA00022676"/>
    </source>
</evidence>
<feature type="binding site" evidence="10">
    <location>
        <position position="163"/>
    </location>
    <ligand>
        <name>UDP-N-acetyl-alpha-D-glucosamine</name>
        <dbReference type="ChEBI" id="CHEBI:57705"/>
    </ligand>
</feature>
<keyword evidence="1 10" id="KW-1003">Cell membrane</keyword>
<keyword evidence="4 10" id="KW-0808">Transferase</keyword>
<feature type="binding site" evidence="10">
    <location>
        <position position="290"/>
    </location>
    <ligand>
        <name>UDP-N-acetyl-alpha-D-glucosamine</name>
        <dbReference type="ChEBI" id="CHEBI:57705"/>
    </ligand>
</feature>
<comment type="catalytic activity">
    <reaction evidence="10">
        <text>di-trans,octa-cis-undecaprenyl diphospho-N-acetyl-alpha-D-muramoyl-L-alanyl-D-glutamyl-meso-2,6-diaminopimeloyl-D-alanyl-D-alanine + UDP-N-acetyl-alpha-D-glucosamine = di-trans,octa-cis-undecaprenyl diphospho-[N-acetyl-alpha-D-glucosaminyl-(1-&gt;4)]-N-acetyl-alpha-D-muramoyl-L-alanyl-D-glutamyl-meso-2,6-diaminopimeloyl-D-alanyl-D-alanine + UDP + H(+)</text>
        <dbReference type="Rhea" id="RHEA:31227"/>
        <dbReference type="ChEBI" id="CHEBI:15378"/>
        <dbReference type="ChEBI" id="CHEBI:57705"/>
        <dbReference type="ChEBI" id="CHEBI:58223"/>
        <dbReference type="ChEBI" id="CHEBI:61387"/>
        <dbReference type="ChEBI" id="CHEBI:61388"/>
        <dbReference type="EC" id="2.4.1.227"/>
    </reaction>
</comment>
<comment type="caution">
    <text evidence="13">The sequence shown here is derived from an EMBL/GenBank/DDBJ whole genome shotgun (WGS) entry which is preliminary data.</text>
</comment>
<dbReference type="OrthoDB" id="9808936at2"/>
<evidence type="ECO:0000256" key="8">
    <source>
        <dbReference type="ARBA" id="ARBA00023306"/>
    </source>
</evidence>
<dbReference type="RefSeq" id="WP_069122013.1">
    <property type="nucleotide sequence ID" value="NZ_MARB01000005.1"/>
</dbReference>
<proteinExistence type="inferred from homology"/>
<organism evidence="13 14">
    <name type="scientific">Candidatus Thiodiazotropha endolucinida</name>
    <dbReference type="NCBI Taxonomy" id="1655433"/>
    <lineage>
        <taxon>Bacteria</taxon>
        <taxon>Pseudomonadati</taxon>
        <taxon>Pseudomonadota</taxon>
        <taxon>Gammaproteobacteria</taxon>
        <taxon>Chromatiales</taxon>
        <taxon>Sedimenticolaceae</taxon>
        <taxon>Candidatus Thiodiazotropha</taxon>
    </lineage>
</organism>
<dbReference type="Pfam" id="PF03033">
    <property type="entry name" value="Glyco_transf_28"/>
    <property type="match status" value="1"/>
</dbReference>
<dbReference type="EMBL" id="MARB01000005">
    <property type="protein sequence ID" value="ODJ88613.1"/>
    <property type="molecule type" value="Genomic_DNA"/>
</dbReference>
<evidence type="ECO:0000259" key="11">
    <source>
        <dbReference type="Pfam" id="PF03033"/>
    </source>
</evidence>
<keyword evidence="14" id="KW-1185">Reference proteome</keyword>
<feature type="binding site" evidence="10">
    <location>
        <begin position="264"/>
        <end position="269"/>
    </location>
    <ligand>
        <name>UDP-N-acetyl-alpha-D-glucosamine</name>
        <dbReference type="ChEBI" id="CHEBI:57705"/>
    </ligand>
</feature>
<evidence type="ECO:0000256" key="9">
    <source>
        <dbReference type="ARBA" id="ARBA00023316"/>
    </source>
</evidence>
<feature type="binding site" evidence="10">
    <location>
        <position position="191"/>
    </location>
    <ligand>
        <name>UDP-N-acetyl-alpha-D-glucosamine</name>
        <dbReference type="ChEBI" id="CHEBI:57705"/>
    </ligand>
</feature>
<dbReference type="PANTHER" id="PTHR21015">
    <property type="entry name" value="UDP-N-ACETYLGLUCOSAMINE--N-ACETYLMURAMYL-(PENTAPEPTIDE) PYROPHOSPHORYL-UNDECAPRENOL N-ACETYLGLUCOSAMINE TRANSFERASE 1"/>
    <property type="match status" value="1"/>
</dbReference>
<dbReference type="HAMAP" id="MF_00033">
    <property type="entry name" value="MurG"/>
    <property type="match status" value="1"/>
</dbReference>
<dbReference type="GO" id="GO:0050511">
    <property type="term" value="F:undecaprenyldiphospho-muramoylpentapeptide beta-N-acetylglucosaminyltransferase activity"/>
    <property type="evidence" value="ECO:0007669"/>
    <property type="project" value="UniProtKB-UniRule"/>
</dbReference>
<dbReference type="UniPathway" id="UPA00219"/>
<protein>
    <recommendedName>
        <fullName evidence="10">UDP-N-acetylglucosamine--N-acetylmuramyl-(pentapeptide) pyrophosphoryl-undecaprenol N-acetylglucosamine transferase</fullName>
        <ecNumber evidence="10">2.4.1.227</ecNumber>
    </recommendedName>
    <alternativeName>
        <fullName evidence="10">Undecaprenyl-PP-MurNAc-pentapeptide-UDPGlcNAc GlcNAc transferase</fullName>
    </alternativeName>
</protein>
<evidence type="ECO:0000256" key="6">
    <source>
        <dbReference type="ARBA" id="ARBA00022984"/>
    </source>
</evidence>
<dbReference type="GO" id="GO:0009252">
    <property type="term" value="P:peptidoglycan biosynthetic process"/>
    <property type="evidence" value="ECO:0007669"/>
    <property type="project" value="UniProtKB-UniRule"/>
</dbReference>
<dbReference type="GO" id="GO:0005975">
    <property type="term" value="P:carbohydrate metabolic process"/>
    <property type="evidence" value="ECO:0007669"/>
    <property type="project" value="InterPro"/>
</dbReference>
<dbReference type="InterPro" id="IPR007235">
    <property type="entry name" value="Glyco_trans_28_C"/>
</dbReference>
<dbReference type="Pfam" id="PF04101">
    <property type="entry name" value="Glyco_tran_28_C"/>
    <property type="match status" value="1"/>
</dbReference>
<evidence type="ECO:0000256" key="10">
    <source>
        <dbReference type="HAMAP-Rule" id="MF_00033"/>
    </source>
</evidence>
<keyword evidence="3 10" id="KW-0328">Glycosyltransferase</keyword>
<evidence type="ECO:0000256" key="7">
    <source>
        <dbReference type="ARBA" id="ARBA00023136"/>
    </source>
</evidence>
<feature type="domain" description="Glycosyl transferase family 28 C-terminal" evidence="12">
    <location>
        <begin position="185"/>
        <end position="348"/>
    </location>
</feature>
<evidence type="ECO:0000256" key="4">
    <source>
        <dbReference type="ARBA" id="ARBA00022679"/>
    </source>
</evidence>
<keyword evidence="6 10" id="KW-0573">Peptidoglycan synthesis</keyword>
<keyword evidence="5 10" id="KW-0133">Cell shape</keyword>
<gene>
    <name evidence="10 13" type="primary">murG</name>
    <name evidence="13" type="ORF">CODIS_11630</name>
</gene>
<comment type="function">
    <text evidence="10">Cell wall formation. Catalyzes the transfer of a GlcNAc subunit on undecaprenyl-pyrophosphoryl-MurNAc-pentapeptide (lipid intermediate I) to form undecaprenyl-pyrophosphoryl-MurNAc-(pentapeptide)GlcNAc (lipid intermediate II).</text>
</comment>
<dbReference type="InterPro" id="IPR004276">
    <property type="entry name" value="GlycoTrans_28_N"/>
</dbReference>
<evidence type="ECO:0000313" key="13">
    <source>
        <dbReference type="EMBL" id="ODJ88613.1"/>
    </source>
</evidence>
<dbReference type="GO" id="GO:0008360">
    <property type="term" value="P:regulation of cell shape"/>
    <property type="evidence" value="ECO:0007669"/>
    <property type="project" value="UniProtKB-KW"/>
</dbReference>
<name>A0A7Z0VNB1_9GAMM</name>
<dbReference type="AlphaFoldDB" id="A0A7Z0VNB1"/>
<feature type="binding site" evidence="10">
    <location>
        <position position="124"/>
    </location>
    <ligand>
        <name>UDP-N-acetyl-alpha-D-glucosamine</name>
        <dbReference type="ChEBI" id="CHEBI:57705"/>
    </ligand>
</feature>
<dbReference type="NCBIfam" id="TIGR01133">
    <property type="entry name" value="murG"/>
    <property type="match status" value="1"/>
</dbReference>
<dbReference type="GO" id="GO:0051301">
    <property type="term" value="P:cell division"/>
    <property type="evidence" value="ECO:0007669"/>
    <property type="project" value="UniProtKB-KW"/>
</dbReference>
<evidence type="ECO:0000256" key="1">
    <source>
        <dbReference type="ARBA" id="ARBA00022475"/>
    </source>
</evidence>
<comment type="caution">
    <text evidence="10">Lacks conserved residue(s) required for the propagation of feature annotation.</text>
</comment>
<comment type="subcellular location">
    <subcellularLocation>
        <location evidence="10">Cell membrane</location>
        <topology evidence="10">Peripheral membrane protein</topology>
        <orientation evidence="10">Cytoplasmic side</orientation>
    </subcellularLocation>
</comment>
<evidence type="ECO:0000259" key="12">
    <source>
        <dbReference type="Pfam" id="PF04101"/>
    </source>
</evidence>
<keyword evidence="2 10" id="KW-0132">Cell division</keyword>
<evidence type="ECO:0000256" key="2">
    <source>
        <dbReference type="ARBA" id="ARBA00022618"/>
    </source>
</evidence>
<dbReference type="Proteomes" id="UP000094769">
    <property type="component" value="Unassembled WGS sequence"/>
</dbReference>
<dbReference type="EC" id="2.4.1.227" evidence="10"/>
<keyword evidence="8 10" id="KW-0131">Cell cycle</keyword>
<comment type="pathway">
    <text evidence="10">Cell wall biogenesis; peptidoglycan biosynthesis.</text>
</comment>
<dbReference type="InterPro" id="IPR006009">
    <property type="entry name" value="GlcNAc_MurG"/>
</dbReference>
<evidence type="ECO:0000313" key="14">
    <source>
        <dbReference type="Proteomes" id="UP000094769"/>
    </source>
</evidence>
<sequence>MEPHVMVMAGGTGGHLFPALAVADWMKQKGCRITWLGSRSGMENRLIPDYGYPLETLQVKGVRGGGLKRHLAAPFTISKALWQAYRVLRRTRPNLVLGMGGFATGPGGLAARLMRIPLVIQEQNAIPGLTNRILAQFATKVFEAFPDSFGAEAQAETVGNPVRQDIVSLDLPEARFAEHEGAIRLLVLGGSLGARALNQCIPEALSLMPQKLRPQVRHQAGEKLLDETLARYRELAVEAEVKAFENDMAEAYAWADLVICRAGALTVSELAAAGLGAILVPYPFAVDDHQTRNAEFLVNVDAAYLIHQHSLDGRNLARLLGSLCANRKKLLEMAVAARSLAKPDAAVRVGRYCMEVIGP</sequence>
<dbReference type="CDD" id="cd03785">
    <property type="entry name" value="GT28_MurG"/>
    <property type="match status" value="1"/>
</dbReference>
<dbReference type="Gene3D" id="3.40.50.2000">
    <property type="entry name" value="Glycogen Phosphorylase B"/>
    <property type="match status" value="2"/>
</dbReference>
<keyword evidence="9 10" id="KW-0961">Cell wall biogenesis/degradation</keyword>
<feature type="domain" description="Glycosyltransferase family 28 N-terminal" evidence="11">
    <location>
        <begin position="5"/>
        <end position="142"/>
    </location>
</feature>
<keyword evidence="7 10" id="KW-0472">Membrane</keyword>
<evidence type="ECO:0000256" key="5">
    <source>
        <dbReference type="ARBA" id="ARBA00022960"/>
    </source>
</evidence>
<comment type="similarity">
    <text evidence="10">Belongs to the glycosyltransferase 28 family. MurG subfamily.</text>
</comment>